<dbReference type="EMBL" id="AP005285">
    <property type="protein sequence ID" value="BAD23228.1"/>
    <property type="molecule type" value="Genomic_DNA"/>
</dbReference>
<evidence type="ECO:0000313" key="2">
    <source>
        <dbReference type="EMBL" id="BAD23228.1"/>
    </source>
</evidence>
<evidence type="ECO:0000313" key="3">
    <source>
        <dbReference type="Proteomes" id="UP000000763"/>
    </source>
</evidence>
<reference evidence="3" key="2">
    <citation type="journal article" date="2008" name="Nucleic Acids Res.">
        <title>The rice annotation project database (RAP-DB): 2008 update.</title>
        <authorList>
            <consortium name="The rice annotation project (RAP)"/>
        </authorList>
    </citation>
    <scope>GENOME REANNOTATION</scope>
    <source>
        <strain evidence="3">cv. Nipponbare</strain>
    </source>
</reference>
<reference evidence="3" key="1">
    <citation type="journal article" date="2005" name="Nature">
        <title>The map-based sequence of the rice genome.</title>
        <authorList>
            <consortium name="International rice genome sequencing project (IRGSP)"/>
            <person name="Matsumoto T."/>
            <person name="Wu J."/>
            <person name="Kanamori H."/>
            <person name="Katayose Y."/>
            <person name="Fujisawa M."/>
            <person name="Namiki N."/>
            <person name="Mizuno H."/>
            <person name="Yamamoto K."/>
            <person name="Antonio B.A."/>
            <person name="Baba T."/>
            <person name="Sakata K."/>
            <person name="Nagamura Y."/>
            <person name="Aoki H."/>
            <person name="Arikawa K."/>
            <person name="Arita K."/>
            <person name="Bito T."/>
            <person name="Chiden Y."/>
            <person name="Fujitsuka N."/>
            <person name="Fukunaka R."/>
            <person name="Hamada M."/>
            <person name="Harada C."/>
            <person name="Hayashi A."/>
            <person name="Hijishita S."/>
            <person name="Honda M."/>
            <person name="Hosokawa S."/>
            <person name="Ichikawa Y."/>
            <person name="Idonuma A."/>
            <person name="Iijima M."/>
            <person name="Ikeda M."/>
            <person name="Ikeno M."/>
            <person name="Ito K."/>
            <person name="Ito S."/>
            <person name="Ito T."/>
            <person name="Ito Y."/>
            <person name="Ito Y."/>
            <person name="Iwabuchi A."/>
            <person name="Kamiya K."/>
            <person name="Karasawa W."/>
            <person name="Kurita K."/>
            <person name="Katagiri S."/>
            <person name="Kikuta A."/>
            <person name="Kobayashi H."/>
            <person name="Kobayashi N."/>
            <person name="Machita K."/>
            <person name="Maehara T."/>
            <person name="Masukawa M."/>
            <person name="Mizubayashi T."/>
            <person name="Mukai Y."/>
            <person name="Nagasaki H."/>
            <person name="Nagata Y."/>
            <person name="Naito S."/>
            <person name="Nakashima M."/>
            <person name="Nakama Y."/>
            <person name="Nakamichi Y."/>
            <person name="Nakamura M."/>
            <person name="Meguro A."/>
            <person name="Negishi M."/>
            <person name="Ohta I."/>
            <person name="Ohta T."/>
            <person name="Okamoto M."/>
            <person name="Ono N."/>
            <person name="Saji S."/>
            <person name="Sakaguchi M."/>
            <person name="Sakai K."/>
            <person name="Shibata M."/>
            <person name="Shimokawa T."/>
            <person name="Song J."/>
            <person name="Takazaki Y."/>
            <person name="Terasawa K."/>
            <person name="Tsugane M."/>
            <person name="Tsuji K."/>
            <person name="Ueda S."/>
            <person name="Waki K."/>
            <person name="Yamagata H."/>
            <person name="Yamamoto M."/>
            <person name="Yamamoto S."/>
            <person name="Yamane H."/>
            <person name="Yoshiki S."/>
            <person name="Yoshihara R."/>
            <person name="Yukawa K."/>
            <person name="Zhong H."/>
            <person name="Yano M."/>
            <person name="Yuan Q."/>
            <person name="Ouyang S."/>
            <person name="Liu J."/>
            <person name="Jones K.M."/>
            <person name="Gansberger K."/>
            <person name="Moffat K."/>
            <person name="Hill J."/>
            <person name="Bera J."/>
            <person name="Fadrosh D."/>
            <person name="Jin S."/>
            <person name="Johri S."/>
            <person name="Kim M."/>
            <person name="Overton L."/>
            <person name="Reardon M."/>
            <person name="Tsitrin T."/>
            <person name="Vuong H."/>
            <person name="Weaver B."/>
            <person name="Ciecko A."/>
            <person name="Tallon L."/>
            <person name="Jackson J."/>
            <person name="Pai G."/>
            <person name="Aken S.V."/>
            <person name="Utterback T."/>
            <person name="Reidmuller S."/>
            <person name="Feldblyum T."/>
            <person name="Hsiao J."/>
            <person name="Zismann V."/>
            <person name="Iobst S."/>
            <person name="de Vazeille A.R."/>
            <person name="Buell C.R."/>
            <person name="Ying K."/>
            <person name="Li Y."/>
            <person name="Lu T."/>
            <person name="Huang Y."/>
            <person name="Zhao Q."/>
            <person name="Feng Q."/>
            <person name="Zhang L."/>
            <person name="Zhu J."/>
            <person name="Weng Q."/>
            <person name="Mu J."/>
            <person name="Lu Y."/>
            <person name="Fan D."/>
            <person name="Liu Y."/>
            <person name="Guan J."/>
            <person name="Zhang Y."/>
            <person name="Yu S."/>
            <person name="Liu X."/>
            <person name="Zhang Y."/>
            <person name="Hong G."/>
            <person name="Han B."/>
            <person name="Choisne N."/>
            <person name="Demange N."/>
            <person name="Orjeda G."/>
            <person name="Samain S."/>
            <person name="Cattolico L."/>
            <person name="Pelletier E."/>
            <person name="Couloux A."/>
            <person name="Segurens B."/>
            <person name="Wincker P."/>
            <person name="D'Hont A."/>
            <person name="Scarpelli C."/>
            <person name="Weissenbach J."/>
            <person name="Salanoubat M."/>
            <person name="Quetier F."/>
            <person name="Yu Y."/>
            <person name="Kim H.R."/>
            <person name="Rambo T."/>
            <person name="Currie J."/>
            <person name="Collura K."/>
            <person name="Luo M."/>
            <person name="Yang T."/>
            <person name="Ammiraju J.S.S."/>
            <person name="Engler F."/>
            <person name="Soderlund C."/>
            <person name="Wing R.A."/>
            <person name="Palmer L.E."/>
            <person name="de la Bastide M."/>
            <person name="Spiegel L."/>
            <person name="Nascimento L."/>
            <person name="Zutavern T."/>
            <person name="O'Shaughnessy A."/>
            <person name="Dike S."/>
            <person name="Dedhia N."/>
            <person name="Preston R."/>
            <person name="Balija V."/>
            <person name="McCombie W.R."/>
            <person name="Chow T."/>
            <person name="Chen H."/>
            <person name="Chung M."/>
            <person name="Chen C."/>
            <person name="Shaw J."/>
            <person name="Wu H."/>
            <person name="Hsiao K."/>
            <person name="Chao Y."/>
            <person name="Chu M."/>
            <person name="Cheng C."/>
            <person name="Hour A."/>
            <person name="Lee P."/>
            <person name="Lin S."/>
            <person name="Lin Y."/>
            <person name="Liou J."/>
            <person name="Liu S."/>
            <person name="Hsing Y."/>
            <person name="Raghuvanshi S."/>
            <person name="Mohanty A."/>
            <person name="Bharti A.K."/>
            <person name="Gaur A."/>
            <person name="Gupta V."/>
            <person name="Kumar D."/>
            <person name="Ravi V."/>
            <person name="Vij S."/>
            <person name="Kapur A."/>
            <person name="Khurana P."/>
            <person name="Khurana P."/>
            <person name="Khurana J.P."/>
            <person name="Tyagi A.K."/>
            <person name="Gaikwad K."/>
            <person name="Singh A."/>
            <person name="Dalal V."/>
            <person name="Srivastava S."/>
            <person name="Dixit A."/>
            <person name="Pal A.K."/>
            <person name="Ghazi I.A."/>
            <person name="Yadav M."/>
            <person name="Pandit A."/>
            <person name="Bhargava A."/>
            <person name="Sureshbabu K."/>
            <person name="Batra K."/>
            <person name="Sharma T.R."/>
            <person name="Mohapatra T."/>
            <person name="Singh N.K."/>
            <person name="Messing J."/>
            <person name="Nelson A.B."/>
            <person name="Fuks G."/>
            <person name="Kavchok S."/>
            <person name="Keizer G."/>
            <person name="Linton E."/>
            <person name="Llaca V."/>
            <person name="Song R."/>
            <person name="Tanyolac B."/>
            <person name="Young S."/>
            <person name="Ho-Il K."/>
            <person name="Hahn J.H."/>
            <person name="Sangsakoo G."/>
            <person name="Vanavichit A."/>
            <person name="de Mattos Luiz.A.T."/>
            <person name="Zimmer P.D."/>
            <person name="Malone G."/>
            <person name="Dellagostin O."/>
            <person name="de Oliveira A.C."/>
            <person name="Bevan M."/>
            <person name="Bancroft I."/>
            <person name="Minx P."/>
            <person name="Cordum H."/>
            <person name="Wilson R."/>
            <person name="Cheng Z."/>
            <person name="Jin W."/>
            <person name="Jiang J."/>
            <person name="Leong S.A."/>
            <person name="Iwama H."/>
            <person name="Gojobori T."/>
            <person name="Itoh T."/>
            <person name="Niimura Y."/>
            <person name="Fujii Y."/>
            <person name="Habara T."/>
            <person name="Sakai H."/>
            <person name="Sato Y."/>
            <person name="Wilson G."/>
            <person name="Kumar K."/>
            <person name="McCouch S."/>
            <person name="Juretic N."/>
            <person name="Hoen D."/>
            <person name="Wright S."/>
            <person name="Bruskiewich R."/>
            <person name="Bureau T."/>
            <person name="Miyao A."/>
            <person name="Hirochika H."/>
            <person name="Nishikawa T."/>
            <person name="Kadowaki K."/>
            <person name="Sugiura M."/>
            <person name="Burr B."/>
            <person name="Sasaki T."/>
        </authorList>
    </citation>
    <scope>NUCLEOTIDE SEQUENCE [LARGE SCALE GENOMIC DNA]</scope>
    <source>
        <strain evidence="3">cv. Nipponbare</strain>
    </source>
</reference>
<evidence type="ECO:0000256" key="1">
    <source>
        <dbReference type="SAM" id="MobiDB-lite"/>
    </source>
</evidence>
<protein>
    <submittedName>
        <fullName evidence="2">Uncharacterized protein</fullName>
    </submittedName>
</protein>
<name>Q6K652_ORYSJ</name>
<organism evidence="2 3">
    <name type="scientific">Oryza sativa subsp. japonica</name>
    <name type="common">Rice</name>
    <dbReference type="NCBI Taxonomy" id="39947"/>
    <lineage>
        <taxon>Eukaryota</taxon>
        <taxon>Viridiplantae</taxon>
        <taxon>Streptophyta</taxon>
        <taxon>Embryophyta</taxon>
        <taxon>Tracheophyta</taxon>
        <taxon>Spermatophyta</taxon>
        <taxon>Magnoliopsida</taxon>
        <taxon>Liliopsida</taxon>
        <taxon>Poales</taxon>
        <taxon>Poaceae</taxon>
        <taxon>BOP clade</taxon>
        <taxon>Oryzoideae</taxon>
        <taxon>Oryzeae</taxon>
        <taxon>Oryzinae</taxon>
        <taxon>Oryza</taxon>
        <taxon>Oryza sativa</taxon>
    </lineage>
</organism>
<dbReference type="Proteomes" id="UP000000763">
    <property type="component" value="Chromosome 2"/>
</dbReference>
<dbReference type="AlphaFoldDB" id="Q6K652"/>
<gene>
    <name evidence="2" type="primary">OJ1003_F04.30</name>
</gene>
<sequence>MELDGHLPHAVAAAAEQLLRAAAGALTRVSSSVPHLRVAATPACRHFCTRALSLPKPFRPPLSHAATVAPVCRHHSSCAPSPPKPSVCAASAARAKRYLRSPYRAAPAVAAPPRATTATPAATATAEAFSVRRHRSPHRASMPLDHSSHHEPPPPSSPCTASAEP</sequence>
<feature type="region of interest" description="Disordered" evidence="1">
    <location>
        <begin position="105"/>
        <end position="165"/>
    </location>
</feature>
<proteinExistence type="predicted"/>
<feature type="compositionally biased region" description="Low complexity" evidence="1">
    <location>
        <begin position="105"/>
        <end position="128"/>
    </location>
</feature>
<accession>Q6K652</accession>